<dbReference type="eggNOG" id="ENOG502SJSK">
    <property type="taxonomic scope" value="Eukaryota"/>
</dbReference>
<sequence length="169" mass="18811">TTHARASFSVHFPWATRAAPAPHRQPLDKFYPLCGEWVHGPQPFSGYKRTFVSFSGNAGDLVSVHYARARVPRKREDFTYTIATDVPIAPSGQLCFDVQMPPPTVPPSQAATAPEYGVFLFEARDPATNATAFHCSDVKLVDVEDRPQDYPAMCARNNETLIPMPEEYL</sequence>
<proteinExistence type="predicted"/>
<evidence type="ECO:0000313" key="2">
    <source>
        <dbReference type="Proteomes" id="UP000030671"/>
    </source>
</evidence>
<dbReference type="EMBL" id="KI925467">
    <property type="protein sequence ID" value="ETW74631.1"/>
    <property type="molecule type" value="Genomic_DNA"/>
</dbReference>
<protein>
    <submittedName>
        <fullName evidence="1">Uncharacterized protein</fullName>
    </submittedName>
</protein>
<keyword evidence="2" id="KW-1185">Reference proteome</keyword>
<dbReference type="RefSeq" id="XP_009553032.1">
    <property type="nucleotide sequence ID" value="XM_009554737.2"/>
</dbReference>
<dbReference type="AlphaFoldDB" id="W4JP15"/>
<dbReference type="OrthoDB" id="4791183at2759"/>
<accession>W4JP15</accession>
<evidence type="ECO:0000313" key="1">
    <source>
        <dbReference type="EMBL" id="ETW74631.1"/>
    </source>
</evidence>
<organism evidence="1 2">
    <name type="scientific">Heterobasidion irregulare (strain TC 32-1)</name>
    <dbReference type="NCBI Taxonomy" id="747525"/>
    <lineage>
        <taxon>Eukaryota</taxon>
        <taxon>Fungi</taxon>
        <taxon>Dikarya</taxon>
        <taxon>Basidiomycota</taxon>
        <taxon>Agaricomycotina</taxon>
        <taxon>Agaricomycetes</taxon>
        <taxon>Russulales</taxon>
        <taxon>Bondarzewiaceae</taxon>
        <taxon>Heterobasidion</taxon>
        <taxon>Heterobasidion annosum species complex</taxon>
    </lineage>
</organism>
<dbReference type="InParanoid" id="W4JP15"/>
<feature type="non-terminal residue" evidence="1">
    <location>
        <position position="169"/>
    </location>
</feature>
<dbReference type="KEGG" id="hir:HETIRDRAFT_16710"/>
<reference evidence="1 2" key="1">
    <citation type="journal article" date="2012" name="New Phytol.">
        <title>Insight into trade-off between wood decay and parasitism from the genome of a fungal forest pathogen.</title>
        <authorList>
            <person name="Olson A."/>
            <person name="Aerts A."/>
            <person name="Asiegbu F."/>
            <person name="Belbahri L."/>
            <person name="Bouzid O."/>
            <person name="Broberg A."/>
            <person name="Canback B."/>
            <person name="Coutinho P.M."/>
            <person name="Cullen D."/>
            <person name="Dalman K."/>
            <person name="Deflorio G."/>
            <person name="van Diepen L.T."/>
            <person name="Dunand C."/>
            <person name="Duplessis S."/>
            <person name="Durling M."/>
            <person name="Gonthier P."/>
            <person name="Grimwood J."/>
            <person name="Fossdal C.G."/>
            <person name="Hansson D."/>
            <person name="Henrissat B."/>
            <person name="Hietala A."/>
            <person name="Himmelstrand K."/>
            <person name="Hoffmeister D."/>
            <person name="Hogberg N."/>
            <person name="James T.Y."/>
            <person name="Karlsson M."/>
            <person name="Kohler A."/>
            <person name="Kues U."/>
            <person name="Lee Y.H."/>
            <person name="Lin Y.C."/>
            <person name="Lind M."/>
            <person name="Lindquist E."/>
            <person name="Lombard V."/>
            <person name="Lucas S."/>
            <person name="Lunden K."/>
            <person name="Morin E."/>
            <person name="Murat C."/>
            <person name="Park J."/>
            <person name="Raffaello T."/>
            <person name="Rouze P."/>
            <person name="Salamov A."/>
            <person name="Schmutz J."/>
            <person name="Solheim H."/>
            <person name="Stahlberg J."/>
            <person name="Velez H."/>
            <person name="de Vries R.P."/>
            <person name="Wiebenga A."/>
            <person name="Woodward S."/>
            <person name="Yakovlev I."/>
            <person name="Garbelotto M."/>
            <person name="Martin F."/>
            <person name="Grigoriev I.V."/>
            <person name="Stenlid J."/>
        </authorList>
    </citation>
    <scope>NUCLEOTIDE SEQUENCE [LARGE SCALE GENOMIC DNA]</scope>
    <source>
        <strain evidence="1 2">TC 32-1</strain>
    </source>
</reference>
<dbReference type="HOGENOM" id="CLU_1481871_0_0_1"/>
<dbReference type="GeneID" id="20668102"/>
<name>W4JP15_HETIT</name>
<dbReference type="Proteomes" id="UP000030671">
    <property type="component" value="Unassembled WGS sequence"/>
</dbReference>
<gene>
    <name evidence="1" type="ORF">HETIRDRAFT_16710</name>
</gene>
<feature type="non-terminal residue" evidence="1">
    <location>
        <position position="1"/>
    </location>
</feature>